<keyword evidence="1" id="KW-0804">Transcription</keyword>
<dbReference type="OrthoDB" id="552115at2759"/>
<proteinExistence type="inferred from homology"/>
<dbReference type="GO" id="GO:0000981">
    <property type="term" value="F:DNA-binding transcription factor activity, RNA polymerase II-specific"/>
    <property type="evidence" value="ECO:0007669"/>
    <property type="project" value="TreeGrafter"/>
</dbReference>
<dbReference type="GO" id="GO:0000977">
    <property type="term" value="F:RNA polymerase II transcription regulatory region sequence-specific DNA binding"/>
    <property type="evidence" value="ECO:0007669"/>
    <property type="project" value="TreeGrafter"/>
</dbReference>
<keyword evidence="5" id="KW-1185">Reference proteome</keyword>
<comment type="similarity">
    <text evidence="1">Belongs to the E2F/DP family.</text>
</comment>
<dbReference type="PANTHER" id="PTHR12548:SF9">
    <property type="entry name" value="TRANSCRIPTION FACTOR DP"/>
    <property type="match status" value="1"/>
</dbReference>
<dbReference type="Proteomes" id="UP000193560">
    <property type="component" value="Unassembled WGS sequence"/>
</dbReference>
<name>A0A1X2I5C5_9FUNG</name>
<feature type="region of interest" description="Disordered" evidence="2">
    <location>
        <begin position="111"/>
        <end position="151"/>
    </location>
</feature>
<feature type="compositionally biased region" description="Low complexity" evidence="2">
    <location>
        <begin position="113"/>
        <end position="123"/>
    </location>
</feature>
<keyword evidence="1" id="KW-0539">Nucleus</keyword>
<reference evidence="4 5" key="1">
    <citation type="submission" date="2016-07" db="EMBL/GenBank/DDBJ databases">
        <title>Pervasive Adenine N6-methylation of Active Genes in Fungi.</title>
        <authorList>
            <consortium name="DOE Joint Genome Institute"/>
            <person name="Mondo S.J."/>
            <person name="Dannebaum R.O."/>
            <person name="Kuo R.C."/>
            <person name="Labutti K."/>
            <person name="Haridas S."/>
            <person name="Kuo A."/>
            <person name="Salamov A."/>
            <person name="Ahrendt S.R."/>
            <person name="Lipzen A."/>
            <person name="Sullivan W."/>
            <person name="Andreopoulos W.B."/>
            <person name="Clum A."/>
            <person name="Lindquist E."/>
            <person name="Daum C."/>
            <person name="Ramamoorthy G.K."/>
            <person name="Gryganskyi A."/>
            <person name="Culley D."/>
            <person name="Magnuson J.K."/>
            <person name="James T.Y."/>
            <person name="O'Malley M.A."/>
            <person name="Stajich J.E."/>
            <person name="Spatafora J.W."/>
            <person name="Visel A."/>
            <person name="Grigoriev I.V."/>
        </authorList>
    </citation>
    <scope>NUCLEOTIDE SEQUENCE [LARGE SCALE GENOMIC DNA]</scope>
    <source>
        <strain evidence="4 5">NRRL 1336</strain>
    </source>
</reference>
<protein>
    <submittedName>
        <fullName evidence="4">E2F/DP family winged-helix DNA-binding domain-domain-containing protein</fullName>
    </submittedName>
</protein>
<dbReference type="GO" id="GO:0051726">
    <property type="term" value="P:regulation of cell cycle"/>
    <property type="evidence" value="ECO:0007669"/>
    <property type="project" value="InterPro"/>
</dbReference>
<dbReference type="GO" id="GO:0005634">
    <property type="term" value="C:nucleus"/>
    <property type="evidence" value="ECO:0007669"/>
    <property type="project" value="UniProtKB-SubCell"/>
</dbReference>
<dbReference type="InterPro" id="IPR003316">
    <property type="entry name" value="E2F_WHTH_DNA-bd_dom"/>
</dbReference>
<evidence type="ECO:0000313" key="4">
    <source>
        <dbReference type="EMBL" id="ORZ09556.1"/>
    </source>
</evidence>
<gene>
    <name evidence="4" type="ORF">BCR42DRAFT_455013</name>
</gene>
<dbReference type="PANTHER" id="PTHR12548">
    <property type="entry name" value="TRANSCRIPTION FACTOR DP"/>
    <property type="match status" value="1"/>
</dbReference>
<evidence type="ECO:0000256" key="1">
    <source>
        <dbReference type="RuleBase" id="RU003796"/>
    </source>
</evidence>
<evidence type="ECO:0000313" key="5">
    <source>
        <dbReference type="Proteomes" id="UP000193560"/>
    </source>
</evidence>
<dbReference type="InterPro" id="IPR036388">
    <property type="entry name" value="WH-like_DNA-bd_sf"/>
</dbReference>
<dbReference type="STRING" id="90262.A0A1X2I5C5"/>
<evidence type="ECO:0000256" key="2">
    <source>
        <dbReference type="SAM" id="MobiDB-lite"/>
    </source>
</evidence>
<accession>A0A1X2I5C5</accession>
<feature type="region of interest" description="Disordered" evidence="2">
    <location>
        <begin position="326"/>
        <end position="345"/>
    </location>
</feature>
<comment type="caution">
    <text evidence="4">The sequence shown here is derived from an EMBL/GenBank/DDBJ whole genome shotgun (WGS) entry which is preliminary data.</text>
</comment>
<dbReference type="InterPro" id="IPR036390">
    <property type="entry name" value="WH_DNA-bd_sf"/>
</dbReference>
<evidence type="ECO:0000259" key="3">
    <source>
        <dbReference type="SMART" id="SM01372"/>
    </source>
</evidence>
<dbReference type="FunFam" id="1.10.10.10:FF:000360">
    <property type="entry name" value="Transcription factor Dp-1, a"/>
    <property type="match status" value="1"/>
</dbReference>
<dbReference type="SMART" id="SM01372">
    <property type="entry name" value="E2F_TDP"/>
    <property type="match status" value="1"/>
</dbReference>
<dbReference type="GO" id="GO:0005667">
    <property type="term" value="C:transcription regulator complex"/>
    <property type="evidence" value="ECO:0007669"/>
    <property type="project" value="InterPro"/>
</dbReference>
<feature type="domain" description="E2F/DP family winged-helix DNA-binding" evidence="3">
    <location>
        <begin position="156"/>
        <end position="243"/>
    </location>
</feature>
<feature type="compositionally biased region" description="Low complexity" evidence="2">
    <location>
        <begin position="134"/>
        <end position="150"/>
    </location>
</feature>
<keyword evidence="1 4" id="KW-0238">DNA-binding</keyword>
<dbReference type="InterPro" id="IPR015648">
    <property type="entry name" value="Transcrpt_fac_DP"/>
</dbReference>
<keyword evidence="1" id="KW-0805">Transcription regulation</keyword>
<feature type="region of interest" description="Disordered" evidence="2">
    <location>
        <begin position="51"/>
        <end position="85"/>
    </location>
</feature>
<feature type="compositionally biased region" description="Low complexity" evidence="2">
    <location>
        <begin position="51"/>
        <end position="81"/>
    </location>
</feature>
<dbReference type="Pfam" id="PF02319">
    <property type="entry name" value="WHD_E2F_TDP"/>
    <property type="match status" value="1"/>
</dbReference>
<dbReference type="AlphaFoldDB" id="A0A1X2I5C5"/>
<dbReference type="SUPFAM" id="SSF46785">
    <property type="entry name" value="Winged helix' DNA-binding domain"/>
    <property type="match status" value="1"/>
</dbReference>
<dbReference type="EMBL" id="MCGE01000027">
    <property type="protein sequence ID" value="ORZ09556.1"/>
    <property type="molecule type" value="Genomic_DNA"/>
</dbReference>
<organism evidence="4 5">
    <name type="scientific">Absidia repens</name>
    <dbReference type="NCBI Taxonomy" id="90262"/>
    <lineage>
        <taxon>Eukaryota</taxon>
        <taxon>Fungi</taxon>
        <taxon>Fungi incertae sedis</taxon>
        <taxon>Mucoromycota</taxon>
        <taxon>Mucoromycotina</taxon>
        <taxon>Mucoromycetes</taxon>
        <taxon>Mucorales</taxon>
        <taxon>Cunninghamellaceae</taxon>
        <taxon>Absidia</taxon>
    </lineage>
</organism>
<feature type="compositionally biased region" description="Acidic residues" evidence="2">
    <location>
        <begin position="124"/>
        <end position="133"/>
    </location>
</feature>
<dbReference type="Gene3D" id="1.10.10.10">
    <property type="entry name" value="Winged helix-like DNA-binding domain superfamily/Winged helix DNA-binding domain"/>
    <property type="match status" value="1"/>
</dbReference>
<comment type="subcellular location">
    <subcellularLocation>
        <location evidence="1">Nucleus</location>
    </subcellularLocation>
</comment>
<feature type="compositionally biased region" description="Polar residues" evidence="2">
    <location>
        <begin position="326"/>
        <end position="338"/>
    </location>
</feature>
<sequence length="351" mass="39355">MCEWLPSPPNDNATSYFHAKTPSPPSHVSICPSNLTQPMIIHESNHHPLSSSYFSLPPTPLSSSTSTSSTSSVGSSPTSSPRKGSIASLLNSINELQKLDQEELSTNYQTHFTTDGMTTPMMMDDVEGDEDDASFSSTAAATTQPTSTPTHFAYGQNKKGLRLFSQHVCDILQQKGVVTYNELVQQLMDELDQSSETTTTSTTTTTKRIGDPKNIRRRVYDALNVLMAINFITKDKKEIRWIGSDDYYYGNHHHTTAVAAATVIPTDSMLYQHDPCTDSTNNNMEVDDYIGDDNIMIVVEDIQREEQRYQELTRIIDLKRKEIESQFSNQQQHPSVPTTRHDSHYSYPFVV</sequence>